<name>A0A0R1VKL7_9LACO</name>
<dbReference type="EMBL" id="AZGB01000015">
    <property type="protein sequence ID" value="KRM06432.1"/>
    <property type="molecule type" value="Genomic_DNA"/>
</dbReference>
<gene>
    <name evidence="1" type="ORF">FC89_GL000577</name>
</gene>
<dbReference type="STRING" id="1423750.FC89_GL000577"/>
<protein>
    <recommendedName>
        <fullName evidence="3">SAP domain-containing protein</fullName>
    </recommendedName>
</protein>
<dbReference type="AlphaFoldDB" id="A0A0R1VKL7"/>
<evidence type="ECO:0008006" key="3">
    <source>
        <dbReference type="Google" id="ProtNLM"/>
    </source>
</evidence>
<evidence type="ECO:0000313" key="1">
    <source>
        <dbReference type="EMBL" id="KRM06432.1"/>
    </source>
</evidence>
<evidence type="ECO:0000313" key="2">
    <source>
        <dbReference type="Proteomes" id="UP000051451"/>
    </source>
</evidence>
<keyword evidence="2" id="KW-1185">Reference proteome</keyword>
<accession>A0A0R1VKL7</accession>
<proteinExistence type="predicted"/>
<sequence length="203" mass="23570">MNSKTFSNFYWYKKELQNICSQYGLPTYGTKAELTKYIIAFLNGKAAAKIKPIRNSRRKVASQLTSDSISLDTKLLDSGFSLNREARIFFANYFGVEHFTFRKVMGTKMREVEKNADINATVADLVKVLKNPQLISFDNDEEKTYQWNSFVRAFRKDPISKNYYSPMKVAAIIWKVIRNSDQPKVYTRTLVIENAELIKDFLK</sequence>
<comment type="caution">
    <text evidence="1">The sequence shown here is derived from an EMBL/GenBank/DDBJ whole genome shotgun (WGS) entry which is preliminary data.</text>
</comment>
<dbReference type="PATRIC" id="fig|1423750.3.peg.595"/>
<organism evidence="1 2">
    <name type="scientific">Liquorilactobacillus ghanensis DSM 18630</name>
    <dbReference type="NCBI Taxonomy" id="1423750"/>
    <lineage>
        <taxon>Bacteria</taxon>
        <taxon>Bacillati</taxon>
        <taxon>Bacillota</taxon>
        <taxon>Bacilli</taxon>
        <taxon>Lactobacillales</taxon>
        <taxon>Lactobacillaceae</taxon>
        <taxon>Liquorilactobacillus</taxon>
    </lineage>
</organism>
<dbReference type="Pfam" id="PF18953">
    <property type="entry name" value="SAP_new25"/>
    <property type="match status" value="1"/>
</dbReference>
<reference evidence="1 2" key="1">
    <citation type="journal article" date="2015" name="Genome Announc.">
        <title>Expanding the biotechnology potential of lactobacilli through comparative genomics of 213 strains and associated genera.</title>
        <authorList>
            <person name="Sun Z."/>
            <person name="Harris H.M."/>
            <person name="McCann A."/>
            <person name="Guo C."/>
            <person name="Argimon S."/>
            <person name="Zhang W."/>
            <person name="Yang X."/>
            <person name="Jeffery I.B."/>
            <person name="Cooney J.C."/>
            <person name="Kagawa T.F."/>
            <person name="Liu W."/>
            <person name="Song Y."/>
            <person name="Salvetti E."/>
            <person name="Wrobel A."/>
            <person name="Rasinkangas P."/>
            <person name="Parkhill J."/>
            <person name="Rea M.C."/>
            <person name="O'Sullivan O."/>
            <person name="Ritari J."/>
            <person name="Douillard F.P."/>
            <person name="Paul Ross R."/>
            <person name="Yang R."/>
            <person name="Briner A.E."/>
            <person name="Felis G.E."/>
            <person name="de Vos W.M."/>
            <person name="Barrangou R."/>
            <person name="Klaenhammer T.R."/>
            <person name="Caufield P.W."/>
            <person name="Cui Y."/>
            <person name="Zhang H."/>
            <person name="O'Toole P.W."/>
        </authorList>
    </citation>
    <scope>NUCLEOTIDE SEQUENCE [LARGE SCALE GENOMIC DNA]</scope>
    <source>
        <strain evidence="1 2">DSM 18630</strain>
    </source>
</reference>
<dbReference type="Proteomes" id="UP000051451">
    <property type="component" value="Unassembled WGS sequence"/>
</dbReference>